<dbReference type="Proteomes" id="UP000320184">
    <property type="component" value="Unassembled WGS sequence"/>
</dbReference>
<comment type="pathway">
    <text evidence="1">Cofactor biosynthesis; molybdopterin biosynthesis.</text>
</comment>
<organism evidence="7 8">
    <name type="scientific">Eiseniibacteriota bacterium</name>
    <dbReference type="NCBI Taxonomy" id="2212470"/>
    <lineage>
        <taxon>Bacteria</taxon>
        <taxon>Candidatus Eiseniibacteriota</taxon>
    </lineage>
</organism>
<evidence type="ECO:0000313" key="8">
    <source>
        <dbReference type="Proteomes" id="UP000320184"/>
    </source>
</evidence>
<dbReference type="UniPathway" id="UPA00344"/>
<feature type="domain" description="MoaB/Mog" evidence="6">
    <location>
        <begin position="102"/>
        <end position="246"/>
    </location>
</feature>
<comment type="similarity">
    <text evidence="2">Belongs to the MoaB/Mog family.</text>
</comment>
<dbReference type="NCBIfam" id="TIGR00177">
    <property type="entry name" value="molyb_syn"/>
    <property type="match status" value="1"/>
</dbReference>
<comment type="caution">
    <text evidence="7">The sequence shown here is derived from an EMBL/GenBank/DDBJ whole genome shotgun (WGS) entry which is preliminary data.</text>
</comment>
<dbReference type="SUPFAM" id="SSF53218">
    <property type="entry name" value="Molybdenum cofactor biosynthesis proteins"/>
    <property type="match status" value="1"/>
</dbReference>
<dbReference type="PROSITE" id="PS01078">
    <property type="entry name" value="MOCF_BIOSYNTHESIS_1"/>
    <property type="match status" value="1"/>
</dbReference>
<evidence type="ECO:0000256" key="5">
    <source>
        <dbReference type="SAM" id="MobiDB-lite"/>
    </source>
</evidence>
<dbReference type="InterPro" id="IPR012245">
    <property type="entry name" value="MoaB"/>
</dbReference>
<evidence type="ECO:0000256" key="2">
    <source>
        <dbReference type="ARBA" id="ARBA00006112"/>
    </source>
</evidence>
<proteinExistence type="inferred from homology"/>
<gene>
    <name evidence="7" type="ORF">E6K73_01345</name>
</gene>
<evidence type="ECO:0000256" key="1">
    <source>
        <dbReference type="ARBA" id="ARBA00005046"/>
    </source>
</evidence>
<evidence type="ECO:0000256" key="3">
    <source>
        <dbReference type="ARBA" id="ARBA00015262"/>
    </source>
</evidence>
<dbReference type="CDD" id="cd00886">
    <property type="entry name" value="MogA_MoaB"/>
    <property type="match status" value="1"/>
</dbReference>
<sequence>MPRDRGARGLVAGRAGRPRRGLDRGSRGCLGAFSRRPRGAAAVRGGALARALRDGGAAARRRGPGLGRLTGPGPRGARPARRPRSGIPVTHAGGAPRPVACAILTVSDTRRGVEDASGNRLQELLERAGHRVVSRAWVKDEPAAIRSAAVLILRRPPVDVLITTGGTGLAPRDRTPEALAGLVQRWLPGFGELFRAYSTGQVGTASWLSRAAAGIARGRLVVMLPGSTAAVDLAARRLLIPQLEHAVRMLGRFEPEE</sequence>
<feature type="region of interest" description="Disordered" evidence="5">
    <location>
        <begin position="54"/>
        <end position="93"/>
    </location>
</feature>
<reference evidence="7 8" key="1">
    <citation type="journal article" date="2019" name="Nat. Microbiol.">
        <title>Mediterranean grassland soil C-N compound turnover is dependent on rainfall and depth, and is mediated by genomically divergent microorganisms.</title>
        <authorList>
            <person name="Diamond S."/>
            <person name="Andeer P.F."/>
            <person name="Li Z."/>
            <person name="Crits-Christoph A."/>
            <person name="Burstein D."/>
            <person name="Anantharaman K."/>
            <person name="Lane K.R."/>
            <person name="Thomas B.C."/>
            <person name="Pan C."/>
            <person name="Northen T.R."/>
            <person name="Banfield J.F."/>
        </authorList>
    </citation>
    <scope>NUCLEOTIDE SEQUENCE [LARGE SCALE GENOMIC DNA]</scope>
    <source>
        <strain evidence="7">WS_3</strain>
    </source>
</reference>
<feature type="compositionally biased region" description="Gly residues" evidence="5">
    <location>
        <begin position="64"/>
        <end position="74"/>
    </location>
</feature>
<feature type="region of interest" description="Disordered" evidence="5">
    <location>
        <begin position="1"/>
        <end position="29"/>
    </location>
</feature>
<dbReference type="Pfam" id="PF00994">
    <property type="entry name" value="MoCF_biosynth"/>
    <property type="match status" value="1"/>
</dbReference>
<dbReference type="InterPro" id="IPR036425">
    <property type="entry name" value="MoaB/Mog-like_dom_sf"/>
</dbReference>
<name>A0A538SPZ4_UNCEI</name>
<dbReference type="Gene3D" id="3.40.980.10">
    <property type="entry name" value="MoaB/Mog-like domain"/>
    <property type="match status" value="1"/>
</dbReference>
<evidence type="ECO:0000313" key="7">
    <source>
        <dbReference type="EMBL" id="TMQ53449.1"/>
    </source>
</evidence>
<dbReference type="EMBL" id="VBOT01000017">
    <property type="protein sequence ID" value="TMQ53449.1"/>
    <property type="molecule type" value="Genomic_DNA"/>
</dbReference>
<protein>
    <recommendedName>
        <fullName evidence="3">Molybdenum cofactor biosynthesis protein B</fullName>
    </recommendedName>
</protein>
<evidence type="ECO:0000256" key="4">
    <source>
        <dbReference type="ARBA" id="ARBA00023150"/>
    </source>
</evidence>
<dbReference type="AlphaFoldDB" id="A0A538SPZ4"/>
<keyword evidence="4" id="KW-0501">Molybdenum cofactor biosynthesis</keyword>
<dbReference type="GO" id="GO:0005829">
    <property type="term" value="C:cytosol"/>
    <property type="evidence" value="ECO:0007669"/>
    <property type="project" value="TreeGrafter"/>
</dbReference>
<dbReference type="InterPro" id="IPR008284">
    <property type="entry name" value="MoCF_biosynth_CS"/>
</dbReference>
<accession>A0A538SPZ4</accession>
<dbReference type="GO" id="GO:0006777">
    <property type="term" value="P:Mo-molybdopterin cofactor biosynthetic process"/>
    <property type="evidence" value="ECO:0007669"/>
    <property type="project" value="UniProtKB-KW"/>
</dbReference>
<dbReference type="PANTHER" id="PTHR43232:SF2">
    <property type="entry name" value="MOLYBDENUM COFACTOR BIOSYNTHESIS PROTEIN B"/>
    <property type="match status" value="1"/>
</dbReference>
<evidence type="ECO:0000259" key="6">
    <source>
        <dbReference type="SMART" id="SM00852"/>
    </source>
</evidence>
<dbReference type="InterPro" id="IPR001453">
    <property type="entry name" value="MoaB/Mog_dom"/>
</dbReference>
<dbReference type="PANTHER" id="PTHR43232">
    <property type="entry name" value="MOLYBDENUM COFACTOR BIOSYNTHESIS PROTEIN B"/>
    <property type="match status" value="1"/>
</dbReference>
<dbReference type="SMART" id="SM00852">
    <property type="entry name" value="MoCF_biosynth"/>
    <property type="match status" value="1"/>
</dbReference>